<evidence type="ECO:0000256" key="2">
    <source>
        <dbReference type="ARBA" id="ARBA00022664"/>
    </source>
</evidence>
<dbReference type="PANTHER" id="PTHR15481:SF0">
    <property type="entry name" value="LD23870P-RELATED"/>
    <property type="match status" value="1"/>
</dbReference>
<comment type="caution">
    <text evidence="9">The sequence shown here is derived from an EMBL/GenBank/DDBJ whole genome shotgun (WGS) entry which is preliminary data.</text>
</comment>
<sequence>MSSPPPRRSTSRGRSRTPAIPPAADADTAMRSTSRSLSPARNGNRRTHSRSRSRSSIRSRSPPLPSSAKIVIEKLTRNIQQPHLREIFSTYGDITSIEMPMNTQFMTNRGIAYILFETPAHAEAAIAHMHEAQLDGTCINETVEREPEAEAGGRGSIRGAKEIPGRWRRQRRGQGVWEERLARIQEWWEKDSAPAATRRVVQRWWKRRRAEELFAEQESAEAQKEQESFQSQPESDTAA</sequence>
<name>A0AAV9PBS4_9PEZI</name>
<evidence type="ECO:0000313" key="9">
    <source>
        <dbReference type="EMBL" id="KAK5169564.1"/>
    </source>
</evidence>
<dbReference type="GO" id="GO:0061574">
    <property type="term" value="C:ASAP complex"/>
    <property type="evidence" value="ECO:0007669"/>
    <property type="project" value="TreeGrafter"/>
</dbReference>
<comment type="subcellular location">
    <subcellularLocation>
        <location evidence="1">Nucleus</location>
    </subcellularLocation>
</comment>
<keyword evidence="4" id="KW-0508">mRNA splicing</keyword>
<proteinExistence type="predicted"/>
<dbReference type="Gene3D" id="3.30.70.330">
    <property type="match status" value="1"/>
</dbReference>
<dbReference type="GO" id="GO:0005737">
    <property type="term" value="C:cytoplasm"/>
    <property type="evidence" value="ECO:0007669"/>
    <property type="project" value="TreeGrafter"/>
</dbReference>
<dbReference type="GO" id="GO:0003723">
    <property type="term" value="F:RNA binding"/>
    <property type="evidence" value="ECO:0007669"/>
    <property type="project" value="UniProtKB-UniRule"/>
</dbReference>
<evidence type="ECO:0000256" key="7">
    <source>
        <dbReference type="SAM" id="MobiDB-lite"/>
    </source>
</evidence>
<evidence type="ECO:0000256" key="1">
    <source>
        <dbReference type="ARBA" id="ARBA00004123"/>
    </source>
</evidence>
<feature type="domain" description="RRM" evidence="8">
    <location>
        <begin position="68"/>
        <end position="146"/>
    </location>
</feature>
<evidence type="ECO:0000256" key="3">
    <source>
        <dbReference type="ARBA" id="ARBA00022884"/>
    </source>
</evidence>
<dbReference type="SUPFAM" id="SSF54928">
    <property type="entry name" value="RNA-binding domain, RBD"/>
    <property type="match status" value="1"/>
</dbReference>
<evidence type="ECO:0000259" key="8">
    <source>
        <dbReference type="PROSITE" id="PS50102"/>
    </source>
</evidence>
<reference evidence="9 10" key="1">
    <citation type="submission" date="2023-08" db="EMBL/GenBank/DDBJ databases">
        <title>Black Yeasts Isolated from many extreme environments.</title>
        <authorList>
            <person name="Coleine C."/>
            <person name="Stajich J.E."/>
            <person name="Selbmann L."/>
        </authorList>
    </citation>
    <scope>NUCLEOTIDE SEQUENCE [LARGE SCALE GENOMIC DNA]</scope>
    <source>
        <strain evidence="9 10">CCFEE 5935</strain>
    </source>
</reference>
<gene>
    <name evidence="9" type="ORF">LTR77_005540</name>
</gene>
<dbReference type="RefSeq" id="XP_064658910.1">
    <property type="nucleotide sequence ID" value="XM_064802785.1"/>
</dbReference>
<evidence type="ECO:0000256" key="5">
    <source>
        <dbReference type="ARBA" id="ARBA00023242"/>
    </source>
</evidence>
<evidence type="ECO:0000256" key="4">
    <source>
        <dbReference type="ARBA" id="ARBA00023187"/>
    </source>
</evidence>
<dbReference type="InterPro" id="IPR012677">
    <property type="entry name" value="Nucleotide-bd_a/b_plait_sf"/>
</dbReference>
<dbReference type="EMBL" id="JAVRRT010000008">
    <property type="protein sequence ID" value="KAK5169564.1"/>
    <property type="molecule type" value="Genomic_DNA"/>
</dbReference>
<keyword evidence="3 6" id="KW-0694">RNA-binding</keyword>
<dbReference type="PANTHER" id="PTHR15481">
    <property type="entry name" value="RIBONUCLEIC ACID BINDING PROTEIN S1"/>
    <property type="match status" value="1"/>
</dbReference>
<feature type="compositionally biased region" description="Basic residues" evidence="7">
    <location>
        <begin position="43"/>
        <end position="57"/>
    </location>
</feature>
<evidence type="ECO:0000256" key="6">
    <source>
        <dbReference type="PROSITE-ProRule" id="PRU00176"/>
    </source>
</evidence>
<dbReference type="InterPro" id="IPR034201">
    <property type="entry name" value="RNPS1_RRM"/>
</dbReference>
<dbReference type="Pfam" id="PF00076">
    <property type="entry name" value="RRM_1"/>
    <property type="match status" value="1"/>
</dbReference>
<keyword evidence="2" id="KW-0507">mRNA processing</keyword>
<dbReference type="SMART" id="SM00360">
    <property type="entry name" value="RRM"/>
    <property type="match status" value="1"/>
</dbReference>
<keyword evidence="5" id="KW-0539">Nucleus</keyword>
<dbReference type="GeneID" id="89926881"/>
<dbReference type="PROSITE" id="PS50102">
    <property type="entry name" value="RRM"/>
    <property type="match status" value="1"/>
</dbReference>
<feature type="region of interest" description="Disordered" evidence="7">
    <location>
        <begin position="1"/>
        <end position="65"/>
    </location>
</feature>
<accession>A0AAV9PBS4</accession>
<dbReference type="GO" id="GO:0005654">
    <property type="term" value="C:nucleoplasm"/>
    <property type="evidence" value="ECO:0007669"/>
    <property type="project" value="TreeGrafter"/>
</dbReference>
<dbReference type="InterPro" id="IPR000504">
    <property type="entry name" value="RRM_dom"/>
</dbReference>
<feature type="compositionally biased region" description="Polar residues" evidence="7">
    <location>
        <begin position="30"/>
        <end position="41"/>
    </location>
</feature>
<feature type="compositionally biased region" description="Low complexity" evidence="7">
    <location>
        <begin position="16"/>
        <end position="29"/>
    </location>
</feature>
<dbReference type="GO" id="GO:0000398">
    <property type="term" value="P:mRNA splicing, via spliceosome"/>
    <property type="evidence" value="ECO:0007669"/>
    <property type="project" value="TreeGrafter"/>
</dbReference>
<dbReference type="Proteomes" id="UP001337655">
    <property type="component" value="Unassembled WGS sequence"/>
</dbReference>
<dbReference type="InterPro" id="IPR035979">
    <property type="entry name" value="RBD_domain_sf"/>
</dbReference>
<protein>
    <recommendedName>
        <fullName evidence="8">RRM domain-containing protein</fullName>
    </recommendedName>
</protein>
<dbReference type="AlphaFoldDB" id="A0AAV9PBS4"/>
<feature type="region of interest" description="Disordered" evidence="7">
    <location>
        <begin position="215"/>
        <end position="239"/>
    </location>
</feature>
<evidence type="ECO:0000313" key="10">
    <source>
        <dbReference type="Proteomes" id="UP001337655"/>
    </source>
</evidence>
<organism evidence="9 10">
    <name type="scientific">Saxophila tyrrhenica</name>
    <dbReference type="NCBI Taxonomy" id="1690608"/>
    <lineage>
        <taxon>Eukaryota</taxon>
        <taxon>Fungi</taxon>
        <taxon>Dikarya</taxon>
        <taxon>Ascomycota</taxon>
        <taxon>Pezizomycotina</taxon>
        <taxon>Dothideomycetes</taxon>
        <taxon>Dothideomycetidae</taxon>
        <taxon>Mycosphaerellales</taxon>
        <taxon>Extremaceae</taxon>
        <taxon>Saxophila</taxon>
    </lineage>
</organism>
<dbReference type="CDD" id="cd12365">
    <property type="entry name" value="RRM_RNPS1"/>
    <property type="match status" value="1"/>
</dbReference>
<keyword evidence="10" id="KW-1185">Reference proteome</keyword>